<dbReference type="Gene3D" id="3.30.160.60">
    <property type="entry name" value="Classic Zinc Finger"/>
    <property type="match status" value="1"/>
</dbReference>
<keyword evidence="1" id="KW-0862">Zinc</keyword>
<feature type="domain" description="C2H2-type" evidence="3">
    <location>
        <begin position="218"/>
        <end position="241"/>
    </location>
</feature>
<dbReference type="SMART" id="SM00355">
    <property type="entry name" value="ZnF_C2H2"/>
    <property type="match status" value="2"/>
</dbReference>
<dbReference type="HOGENOM" id="CLU_930795_0_0_1"/>
<keyword evidence="5" id="KW-1185">Reference proteome</keyword>
<dbReference type="InterPro" id="IPR013087">
    <property type="entry name" value="Znf_C2H2_type"/>
</dbReference>
<dbReference type="PROSITE" id="PS00028">
    <property type="entry name" value="ZINC_FINGER_C2H2_1"/>
    <property type="match status" value="1"/>
</dbReference>
<gene>
    <name evidence="4" type="ORF">GALMADRAFT_150824</name>
</gene>
<evidence type="ECO:0000313" key="5">
    <source>
        <dbReference type="Proteomes" id="UP000027222"/>
    </source>
</evidence>
<evidence type="ECO:0000259" key="3">
    <source>
        <dbReference type="PROSITE" id="PS50157"/>
    </source>
</evidence>
<dbReference type="OrthoDB" id="654211at2759"/>
<organism evidence="4 5">
    <name type="scientific">Galerina marginata (strain CBS 339.88)</name>
    <dbReference type="NCBI Taxonomy" id="685588"/>
    <lineage>
        <taxon>Eukaryota</taxon>
        <taxon>Fungi</taxon>
        <taxon>Dikarya</taxon>
        <taxon>Basidiomycota</taxon>
        <taxon>Agaricomycotina</taxon>
        <taxon>Agaricomycetes</taxon>
        <taxon>Agaricomycetidae</taxon>
        <taxon>Agaricales</taxon>
        <taxon>Agaricineae</taxon>
        <taxon>Strophariaceae</taxon>
        <taxon>Galerina</taxon>
    </lineage>
</organism>
<dbReference type="AlphaFoldDB" id="A0A067TUY6"/>
<evidence type="ECO:0000313" key="4">
    <source>
        <dbReference type="EMBL" id="KDR83754.1"/>
    </source>
</evidence>
<dbReference type="EMBL" id="KL142368">
    <property type="protein sequence ID" value="KDR83754.1"/>
    <property type="molecule type" value="Genomic_DNA"/>
</dbReference>
<name>A0A067TUY6_GALM3</name>
<dbReference type="STRING" id="685588.A0A067TUY6"/>
<dbReference type="GO" id="GO:0008270">
    <property type="term" value="F:zinc ion binding"/>
    <property type="evidence" value="ECO:0007669"/>
    <property type="project" value="UniProtKB-KW"/>
</dbReference>
<dbReference type="InterPro" id="IPR036236">
    <property type="entry name" value="Znf_C2H2_sf"/>
</dbReference>
<keyword evidence="1" id="KW-0479">Metal-binding</keyword>
<evidence type="ECO:0000256" key="2">
    <source>
        <dbReference type="SAM" id="MobiDB-lite"/>
    </source>
</evidence>
<accession>A0A067TUY6</accession>
<dbReference type="Proteomes" id="UP000027222">
    <property type="component" value="Unassembled WGS sequence"/>
</dbReference>
<evidence type="ECO:0000256" key="1">
    <source>
        <dbReference type="PROSITE-ProRule" id="PRU00042"/>
    </source>
</evidence>
<reference evidence="5" key="1">
    <citation type="journal article" date="2014" name="Proc. Natl. Acad. Sci. U.S.A.">
        <title>Extensive sampling of basidiomycete genomes demonstrates inadequacy of the white-rot/brown-rot paradigm for wood decay fungi.</title>
        <authorList>
            <person name="Riley R."/>
            <person name="Salamov A.A."/>
            <person name="Brown D.W."/>
            <person name="Nagy L.G."/>
            <person name="Floudas D."/>
            <person name="Held B.W."/>
            <person name="Levasseur A."/>
            <person name="Lombard V."/>
            <person name="Morin E."/>
            <person name="Otillar R."/>
            <person name="Lindquist E.A."/>
            <person name="Sun H."/>
            <person name="LaButti K.M."/>
            <person name="Schmutz J."/>
            <person name="Jabbour D."/>
            <person name="Luo H."/>
            <person name="Baker S.E."/>
            <person name="Pisabarro A.G."/>
            <person name="Walton J.D."/>
            <person name="Blanchette R.A."/>
            <person name="Henrissat B."/>
            <person name="Martin F."/>
            <person name="Cullen D."/>
            <person name="Hibbett D.S."/>
            <person name="Grigoriev I.V."/>
        </authorList>
    </citation>
    <scope>NUCLEOTIDE SEQUENCE [LARGE SCALE GENOMIC DNA]</scope>
    <source>
        <strain evidence="5">CBS 339.88</strain>
    </source>
</reference>
<keyword evidence="1" id="KW-0863">Zinc-finger</keyword>
<feature type="compositionally biased region" description="Polar residues" evidence="2">
    <location>
        <begin position="1"/>
        <end position="11"/>
    </location>
</feature>
<sequence length="299" mass="33852">MPRFTNSSIHSQSEEGLIPDQRRHKPPPSLDELWAKGRLPGIESFPAPAQLADPFSNPSIRPIELPDAGPTKRNHECREYRTEYAPYPSDIRQRLAPLNFEQVRGLGLARRDKNTSMVTMKRALSATPEQEDCAGYLGSEVLVTAVDMGAMRVEILGEHTKWLEYAVELGKVDGRGNPIYQCLHEPVDPKMSTLCNFRGLKQTVKRHINATHLGIRPWVCSECSKSFPQKSALGIHINAMHVWTTQYECPHCKLVTFKDPAARHRHITKEHKDKPIKARKKDPYAGYFDQLNVPARMSA</sequence>
<dbReference type="PROSITE" id="PS50157">
    <property type="entry name" value="ZINC_FINGER_C2H2_2"/>
    <property type="match status" value="1"/>
</dbReference>
<dbReference type="SUPFAM" id="SSF57667">
    <property type="entry name" value="beta-beta-alpha zinc fingers"/>
    <property type="match status" value="1"/>
</dbReference>
<protein>
    <recommendedName>
        <fullName evidence="3">C2H2-type domain-containing protein</fullName>
    </recommendedName>
</protein>
<feature type="region of interest" description="Disordered" evidence="2">
    <location>
        <begin position="1"/>
        <end position="74"/>
    </location>
</feature>
<proteinExistence type="predicted"/>